<dbReference type="AlphaFoldDB" id="A0A6P5A9N1"/>
<dbReference type="Proteomes" id="UP000515135">
    <property type="component" value="Unplaced"/>
</dbReference>
<feature type="domain" description="ILEI/PANDER" evidence="1">
    <location>
        <begin position="47"/>
        <end position="143"/>
    </location>
</feature>
<keyword evidence="2" id="KW-1185">Reference proteome</keyword>
<dbReference type="KEGG" id="bbel:109481869"/>
<name>A0A6P5A9N1_BRABE</name>
<sequence>MVRVTIESGGATDPLPPGKSNWMGKYEPGGWCSIKVNNAEEGLNSIGLNIVVLKYPEQNPPEHSTSFDLCKDPTACNALVGFFRGLQPNRYILMSACCSITDCLSQELCDELAALGSGYFRKPMQELSGAHRNESWVMVCQKGVGLIKESFRPAGSGPTVENVDIN</sequence>
<proteinExistence type="predicted"/>
<evidence type="ECO:0000313" key="3">
    <source>
        <dbReference type="RefSeq" id="XP_019640057.1"/>
    </source>
</evidence>
<reference evidence="3" key="1">
    <citation type="submission" date="2025-08" db="UniProtKB">
        <authorList>
            <consortium name="RefSeq"/>
        </authorList>
    </citation>
    <scope>IDENTIFICATION</scope>
    <source>
        <tissue evidence="3">Gonad</tissue>
    </source>
</reference>
<dbReference type="OrthoDB" id="9970153at2759"/>
<organism evidence="2 3">
    <name type="scientific">Branchiostoma belcheri</name>
    <name type="common">Amphioxus</name>
    <dbReference type="NCBI Taxonomy" id="7741"/>
    <lineage>
        <taxon>Eukaryota</taxon>
        <taxon>Metazoa</taxon>
        <taxon>Chordata</taxon>
        <taxon>Cephalochordata</taxon>
        <taxon>Leptocardii</taxon>
        <taxon>Amphioxiformes</taxon>
        <taxon>Branchiostomatidae</taxon>
        <taxon>Branchiostoma</taxon>
    </lineage>
</organism>
<evidence type="ECO:0000259" key="1">
    <source>
        <dbReference type="Pfam" id="PF15711"/>
    </source>
</evidence>
<dbReference type="Pfam" id="PF15711">
    <property type="entry name" value="ILEI"/>
    <property type="match status" value="1"/>
</dbReference>
<protein>
    <submittedName>
        <fullName evidence="3">Uncharacterized protein LOC109481869</fullName>
    </submittedName>
</protein>
<dbReference type="RefSeq" id="XP_019640057.1">
    <property type="nucleotide sequence ID" value="XM_019784498.1"/>
</dbReference>
<gene>
    <name evidence="3" type="primary">LOC109481869</name>
</gene>
<dbReference type="GeneID" id="109481869"/>
<accession>A0A6P5A9N1</accession>
<evidence type="ECO:0000313" key="2">
    <source>
        <dbReference type="Proteomes" id="UP000515135"/>
    </source>
</evidence>
<dbReference type="InterPro" id="IPR039477">
    <property type="entry name" value="ILEI/PANDER_dom"/>
</dbReference>